<evidence type="ECO:0000313" key="3">
    <source>
        <dbReference type="Proteomes" id="UP000663760"/>
    </source>
</evidence>
<proteinExistence type="predicted"/>
<evidence type="ECO:0000256" key="1">
    <source>
        <dbReference type="SAM" id="MobiDB-lite"/>
    </source>
</evidence>
<gene>
    <name evidence="2" type="ORF">SI8410_04004692</name>
</gene>
<dbReference type="EMBL" id="LR746267">
    <property type="protein sequence ID" value="CAA7394031.1"/>
    <property type="molecule type" value="Genomic_DNA"/>
</dbReference>
<name>A0A7I8K8H2_SPIIN</name>
<protein>
    <submittedName>
        <fullName evidence="2">Uncharacterized protein</fullName>
    </submittedName>
</protein>
<feature type="region of interest" description="Disordered" evidence="1">
    <location>
        <begin position="1"/>
        <end position="37"/>
    </location>
</feature>
<sequence>MGEDLTPRRRREAAPPGSPRRGLRRLRASEESEKRWT</sequence>
<accession>A0A7I8K8H2</accession>
<feature type="compositionally biased region" description="Basic and acidic residues" evidence="1">
    <location>
        <begin position="27"/>
        <end position="37"/>
    </location>
</feature>
<evidence type="ECO:0000313" key="2">
    <source>
        <dbReference type="EMBL" id="CAA7394031.1"/>
    </source>
</evidence>
<organism evidence="2 3">
    <name type="scientific">Spirodela intermedia</name>
    <name type="common">Intermediate duckweed</name>
    <dbReference type="NCBI Taxonomy" id="51605"/>
    <lineage>
        <taxon>Eukaryota</taxon>
        <taxon>Viridiplantae</taxon>
        <taxon>Streptophyta</taxon>
        <taxon>Embryophyta</taxon>
        <taxon>Tracheophyta</taxon>
        <taxon>Spermatophyta</taxon>
        <taxon>Magnoliopsida</taxon>
        <taxon>Liliopsida</taxon>
        <taxon>Araceae</taxon>
        <taxon>Lemnoideae</taxon>
        <taxon>Spirodela</taxon>
    </lineage>
</organism>
<dbReference type="AlphaFoldDB" id="A0A7I8K8H2"/>
<reference evidence="2" key="1">
    <citation type="submission" date="2020-02" db="EMBL/GenBank/DDBJ databases">
        <authorList>
            <person name="Scholz U."/>
            <person name="Mascher M."/>
            <person name="Fiebig A."/>
        </authorList>
    </citation>
    <scope>NUCLEOTIDE SEQUENCE</scope>
</reference>
<dbReference type="Proteomes" id="UP000663760">
    <property type="component" value="Chromosome 4"/>
</dbReference>
<keyword evidence="3" id="KW-1185">Reference proteome</keyword>